<name>A0ABN0QCU5_ENTCL</name>
<keyword evidence="2" id="KW-1185">Reference proteome</keyword>
<comment type="caution">
    <text evidence="1">The sequence shown here is derived from an EMBL/GenBank/DDBJ whole genome shotgun (WGS) entry which is preliminary data.</text>
</comment>
<evidence type="ECO:0000313" key="2">
    <source>
        <dbReference type="Proteomes" id="UP000017834"/>
    </source>
</evidence>
<sequence>MSNIQHGQREPGSVFAAAAPLIVTLVGVGREELLNEISVSAMNLHAVEACQDGATYRFAKFGDHAFNFRSAHRYRRCGTFARRGNRAWRNRCASAD</sequence>
<dbReference type="EMBL" id="AXOM01000009">
    <property type="protein sequence ID" value="ESS60166.1"/>
    <property type="molecule type" value="Genomic_DNA"/>
</dbReference>
<reference evidence="1 2" key="1">
    <citation type="journal article" date="2014" name="Genome Announc.">
        <title>Draft Genome Sequence of Enterobacter cloacae Strain S611.</title>
        <authorList>
            <person name="Wang D."/>
            <person name="Han C.S."/>
            <person name="Dichosa A.E."/>
            <person name="Gleasner C.D."/>
            <person name="Johnson S.L."/>
            <person name="Daligault H.E."/>
            <person name="Davenport K.W."/>
            <person name="Li P.E."/>
            <person name="Pierson E.A."/>
            <person name="Pierson L.S.III."/>
        </authorList>
    </citation>
    <scope>NUCLEOTIDE SEQUENCE [LARGE SCALE GENOMIC DNA]</scope>
    <source>
        <strain evidence="1 2">S611</strain>
    </source>
</reference>
<organism evidence="1 2">
    <name type="scientific">Enterobacter cloacae S611</name>
    <dbReference type="NCBI Taxonomy" id="1399146"/>
    <lineage>
        <taxon>Bacteria</taxon>
        <taxon>Pseudomonadati</taxon>
        <taxon>Pseudomonadota</taxon>
        <taxon>Gammaproteobacteria</taxon>
        <taxon>Enterobacterales</taxon>
        <taxon>Enterobacteriaceae</taxon>
        <taxon>Enterobacter</taxon>
        <taxon>Enterobacter cloacae complex</taxon>
    </lineage>
</organism>
<proteinExistence type="predicted"/>
<gene>
    <name evidence="1" type="ORF">EDP2_3903</name>
</gene>
<evidence type="ECO:0000313" key="1">
    <source>
        <dbReference type="EMBL" id="ESS60166.1"/>
    </source>
</evidence>
<accession>A0ABN0QCU5</accession>
<protein>
    <submittedName>
        <fullName evidence="1">Uncharacterized protein</fullName>
    </submittedName>
</protein>
<dbReference type="Proteomes" id="UP000017834">
    <property type="component" value="Unassembled WGS sequence"/>
</dbReference>